<sequence length="55" mass="6527">MVVGTGVRPRSLRFYERCGFAVSHRVENFFVDNYDHPIFDCGEELVEMVYLRKEL</sequence>
<keyword evidence="1" id="KW-0808">Transferase</keyword>
<reference evidence="2" key="1">
    <citation type="journal article" date="2015" name="MBio">
        <title>Genome-Resolved Metagenomic Analysis Reveals Roles for Candidate Phyla and Other Microbial Community Members in Biogeochemical Transformations in Oil Reservoirs.</title>
        <authorList>
            <person name="Hu P."/>
            <person name="Tom L."/>
            <person name="Singh A."/>
            <person name="Thomas B.C."/>
            <person name="Baker B.J."/>
            <person name="Piceno Y.M."/>
            <person name="Andersen G.L."/>
            <person name="Banfield J.F."/>
        </authorList>
    </citation>
    <scope>NUCLEOTIDE SEQUENCE [LARGE SCALE GENOMIC DNA]</scope>
</reference>
<dbReference type="PATRIC" id="fig|2198.3.peg.2246"/>
<comment type="caution">
    <text evidence="1">The sequence shown here is derived from an EMBL/GenBank/DDBJ whole genome shotgun (WGS) entry which is preliminary data.</text>
</comment>
<organism evidence="1 2">
    <name type="scientific">Methanoculleus marisnigri</name>
    <dbReference type="NCBI Taxonomy" id="2198"/>
    <lineage>
        <taxon>Archaea</taxon>
        <taxon>Methanobacteriati</taxon>
        <taxon>Methanobacteriota</taxon>
        <taxon>Stenosarchaea group</taxon>
        <taxon>Methanomicrobia</taxon>
        <taxon>Methanomicrobiales</taxon>
        <taxon>Methanomicrobiaceae</taxon>
        <taxon>Methanoculleus</taxon>
    </lineage>
</organism>
<dbReference type="SUPFAM" id="SSF55729">
    <property type="entry name" value="Acyl-CoA N-acyltransferases (Nat)"/>
    <property type="match status" value="1"/>
</dbReference>
<evidence type="ECO:0000313" key="2">
    <source>
        <dbReference type="Proteomes" id="UP000054598"/>
    </source>
</evidence>
<dbReference type="InterPro" id="IPR016181">
    <property type="entry name" value="Acyl_CoA_acyltransferase"/>
</dbReference>
<gene>
    <name evidence="1" type="ORF">XE10_1973</name>
</gene>
<proteinExistence type="predicted"/>
<dbReference type="EMBL" id="LGHE01000304">
    <property type="protein sequence ID" value="KUK98770.1"/>
    <property type="molecule type" value="Genomic_DNA"/>
</dbReference>
<protein>
    <submittedName>
        <fullName evidence="1">Acetyltransferase</fullName>
    </submittedName>
</protein>
<dbReference type="GO" id="GO:0016740">
    <property type="term" value="F:transferase activity"/>
    <property type="evidence" value="ECO:0007669"/>
    <property type="project" value="UniProtKB-KW"/>
</dbReference>
<dbReference type="AlphaFoldDB" id="A0A117MDX8"/>
<accession>A0A117MDX8</accession>
<name>A0A117MDX8_9EURY</name>
<dbReference type="Gene3D" id="3.40.630.30">
    <property type="match status" value="1"/>
</dbReference>
<evidence type="ECO:0000313" key="1">
    <source>
        <dbReference type="EMBL" id="KUK98770.1"/>
    </source>
</evidence>
<dbReference type="Proteomes" id="UP000054598">
    <property type="component" value="Unassembled WGS sequence"/>
</dbReference>